<keyword evidence="8 14" id="KW-0675">Receptor</keyword>
<dbReference type="Pfam" id="PF00593">
    <property type="entry name" value="TonB_dep_Rec_b-barrel"/>
    <property type="match status" value="1"/>
</dbReference>
<evidence type="ECO:0000256" key="6">
    <source>
        <dbReference type="ARBA" id="ARBA00023077"/>
    </source>
</evidence>
<name>A0ABR6ZFF6_9BURK</name>
<dbReference type="InterPro" id="IPR037066">
    <property type="entry name" value="Plug_dom_sf"/>
</dbReference>
<sequence length="703" mass="79200">MQNNSAESQVIINGQKGDLQQNRDFVAGKLIIGRKTLTESGLKNVNEILRREPAITIAKDGRIGLMGLPGYTQILIDGVAPSGKDPLDLDLIQVEKIEIIKSATAATGPFGIAGTINIISRKVVSTQSSQLSLGSSVKAGHYGANLSWSTNQVSANSPFRFNASLTASTDAKITADHYRIYQATTTPLLNSVLNGNKQADTRSDFTSATSEVIWKPSPGHNFSFSPDIGEFTIRTHSTEQRLNSANLLFLNQENAQDRLSNYALPLRWNYTTQDDSQLEVKFNVNHLQIANTNTQSIREEGTASYDFYRQQTQVKNTNYFLIANYKTEWQADHEIEAGVHLSRHDNQSQFDNTINNVLDSRLAIVGSGYQIKKNIYRLFIQDDWRINKSWALNIGLTTEQQDYQLDEKLAQQQRHYQIWAPSFHLLKKIDGDSKRQLRASVARTFQAPSQSQLLLRPQINPLAPCSKTCQANTPDTPDSAGNSHLRMESAWGLNLSYTQSIGSNSEISTEYYMRALQNKLGTQINLENTLWSEQPRYVWRPANLGQANIQGLNLTFRLNMRDLWPQAPKLELNGSTGYARSVVSDIPGPDNRIQDQSPWHLKLNGSYTMADLPLKLQVDANYLPADWLRSNFALRRYQSHQLTVNTQALWTINNKLRLSLNLDNLFPAESLRIDEYTQAVGSLQRVTYTGNYRKLGLRMEIKL</sequence>
<reference evidence="14 15" key="1">
    <citation type="submission" date="2020-08" db="EMBL/GenBank/DDBJ databases">
        <title>Novel species isolated from subtropical streams in China.</title>
        <authorList>
            <person name="Lu H."/>
        </authorList>
    </citation>
    <scope>NUCLEOTIDE SEQUENCE [LARGE SCALE GENOMIC DNA]</scope>
    <source>
        <strain evidence="14 15">NL8W</strain>
    </source>
</reference>
<evidence type="ECO:0000256" key="9">
    <source>
        <dbReference type="ARBA" id="ARBA00023237"/>
    </source>
</evidence>
<proteinExistence type="inferred from homology"/>
<feature type="domain" description="TonB-dependent receptor plug" evidence="13">
    <location>
        <begin position="31"/>
        <end position="115"/>
    </location>
</feature>
<keyword evidence="3 10" id="KW-0813">Transport</keyword>
<comment type="caution">
    <text evidence="14">The sequence shown here is derived from an EMBL/GenBank/DDBJ whole genome shotgun (WGS) entry which is preliminary data.</text>
</comment>
<evidence type="ECO:0000256" key="11">
    <source>
        <dbReference type="RuleBase" id="RU003357"/>
    </source>
</evidence>
<evidence type="ECO:0000259" key="13">
    <source>
        <dbReference type="Pfam" id="PF07715"/>
    </source>
</evidence>
<evidence type="ECO:0000256" key="4">
    <source>
        <dbReference type="ARBA" id="ARBA00022452"/>
    </source>
</evidence>
<dbReference type="Gene3D" id="2.170.130.10">
    <property type="entry name" value="TonB-dependent receptor, plug domain"/>
    <property type="match status" value="1"/>
</dbReference>
<dbReference type="SUPFAM" id="SSF56935">
    <property type="entry name" value="Porins"/>
    <property type="match status" value="1"/>
</dbReference>
<feature type="domain" description="TonB-dependent receptor-like beta-barrel" evidence="12">
    <location>
        <begin position="224"/>
        <end position="665"/>
    </location>
</feature>
<evidence type="ECO:0000256" key="3">
    <source>
        <dbReference type="ARBA" id="ARBA00022448"/>
    </source>
</evidence>
<keyword evidence="9 10" id="KW-0998">Cell outer membrane</keyword>
<dbReference type="EMBL" id="JACOFX010000015">
    <property type="protein sequence ID" value="MBC3910316.1"/>
    <property type="molecule type" value="Genomic_DNA"/>
</dbReference>
<evidence type="ECO:0000259" key="12">
    <source>
        <dbReference type="Pfam" id="PF00593"/>
    </source>
</evidence>
<keyword evidence="5 10" id="KW-0812">Transmembrane</keyword>
<dbReference type="Gene3D" id="2.40.170.20">
    <property type="entry name" value="TonB-dependent receptor, beta-barrel domain"/>
    <property type="match status" value="1"/>
</dbReference>
<keyword evidence="4 10" id="KW-1134">Transmembrane beta strand</keyword>
<dbReference type="Proteomes" id="UP000646911">
    <property type="component" value="Unassembled WGS sequence"/>
</dbReference>
<dbReference type="InterPro" id="IPR039426">
    <property type="entry name" value="TonB-dep_rcpt-like"/>
</dbReference>
<keyword evidence="15" id="KW-1185">Reference proteome</keyword>
<organism evidence="14 15">
    <name type="scientific">Undibacterium umbellatum</name>
    <dbReference type="NCBI Taxonomy" id="2762300"/>
    <lineage>
        <taxon>Bacteria</taxon>
        <taxon>Pseudomonadati</taxon>
        <taxon>Pseudomonadota</taxon>
        <taxon>Betaproteobacteria</taxon>
        <taxon>Burkholderiales</taxon>
        <taxon>Oxalobacteraceae</taxon>
        <taxon>Undibacterium</taxon>
    </lineage>
</organism>
<evidence type="ECO:0000256" key="8">
    <source>
        <dbReference type="ARBA" id="ARBA00023170"/>
    </source>
</evidence>
<comment type="subcellular location">
    <subcellularLocation>
        <location evidence="1 10">Cell outer membrane</location>
        <topology evidence="1 10">Multi-pass membrane protein</topology>
    </subcellularLocation>
</comment>
<dbReference type="PANTHER" id="PTHR40980">
    <property type="entry name" value="PLUG DOMAIN-CONTAINING PROTEIN"/>
    <property type="match status" value="1"/>
</dbReference>
<evidence type="ECO:0000256" key="1">
    <source>
        <dbReference type="ARBA" id="ARBA00004571"/>
    </source>
</evidence>
<accession>A0ABR6ZFF6</accession>
<evidence type="ECO:0000313" key="15">
    <source>
        <dbReference type="Proteomes" id="UP000646911"/>
    </source>
</evidence>
<evidence type="ECO:0000256" key="7">
    <source>
        <dbReference type="ARBA" id="ARBA00023136"/>
    </source>
</evidence>
<keyword evidence="6 11" id="KW-0798">TonB box</keyword>
<gene>
    <name evidence="14" type="ORF">H8L47_22380</name>
</gene>
<dbReference type="InterPro" id="IPR000531">
    <property type="entry name" value="Beta-barrel_TonB"/>
</dbReference>
<evidence type="ECO:0000256" key="10">
    <source>
        <dbReference type="PROSITE-ProRule" id="PRU01360"/>
    </source>
</evidence>
<comment type="similarity">
    <text evidence="2 10 11">Belongs to the TonB-dependent receptor family.</text>
</comment>
<evidence type="ECO:0000256" key="2">
    <source>
        <dbReference type="ARBA" id="ARBA00009810"/>
    </source>
</evidence>
<dbReference type="InterPro" id="IPR036942">
    <property type="entry name" value="Beta-barrel_TonB_sf"/>
</dbReference>
<evidence type="ECO:0000256" key="5">
    <source>
        <dbReference type="ARBA" id="ARBA00022692"/>
    </source>
</evidence>
<dbReference type="PROSITE" id="PS52016">
    <property type="entry name" value="TONB_DEPENDENT_REC_3"/>
    <property type="match status" value="1"/>
</dbReference>
<keyword evidence="7 10" id="KW-0472">Membrane</keyword>
<dbReference type="RefSeq" id="WP_186955821.1">
    <property type="nucleotide sequence ID" value="NZ_JACOFX010000015.1"/>
</dbReference>
<dbReference type="Pfam" id="PF07715">
    <property type="entry name" value="Plug"/>
    <property type="match status" value="1"/>
</dbReference>
<protein>
    <submittedName>
        <fullName evidence="14">TonB-dependent receptor</fullName>
    </submittedName>
</protein>
<dbReference type="InterPro" id="IPR012910">
    <property type="entry name" value="Plug_dom"/>
</dbReference>
<evidence type="ECO:0000313" key="14">
    <source>
        <dbReference type="EMBL" id="MBC3910316.1"/>
    </source>
</evidence>
<dbReference type="PANTHER" id="PTHR40980:SF4">
    <property type="entry name" value="TONB-DEPENDENT RECEPTOR-LIKE BETA-BARREL DOMAIN-CONTAINING PROTEIN"/>
    <property type="match status" value="1"/>
</dbReference>